<evidence type="ECO:0000313" key="3">
    <source>
        <dbReference type="EMBL" id="CAD9495847.1"/>
    </source>
</evidence>
<proteinExistence type="predicted"/>
<accession>A0A7S2MPW9</accession>
<protein>
    <recommendedName>
        <fullName evidence="4">TLC domain-containing protein</fullName>
    </recommendedName>
</protein>
<feature type="transmembrane region" description="Helical" evidence="2">
    <location>
        <begin position="51"/>
        <end position="71"/>
    </location>
</feature>
<evidence type="ECO:0000256" key="1">
    <source>
        <dbReference type="SAM" id="MobiDB-lite"/>
    </source>
</evidence>
<feature type="region of interest" description="Disordered" evidence="1">
    <location>
        <begin position="1"/>
        <end position="42"/>
    </location>
</feature>
<evidence type="ECO:0008006" key="4">
    <source>
        <dbReference type="Google" id="ProtNLM"/>
    </source>
</evidence>
<keyword evidence="2" id="KW-0812">Transmembrane</keyword>
<feature type="compositionally biased region" description="Polar residues" evidence="1">
    <location>
        <begin position="1"/>
        <end position="10"/>
    </location>
</feature>
<keyword evidence="2" id="KW-1133">Transmembrane helix</keyword>
<feature type="transmembrane region" description="Helical" evidence="2">
    <location>
        <begin position="132"/>
        <end position="153"/>
    </location>
</feature>
<sequence length="317" mass="36569">MNTMNASNDPNSKHPEPDKTSPPSLQSSKEESKTSEEHQGDAQKKQDGMHLFTVGCFVVCTFFWLLALVKYHPQPWLVVQNAFISLTVCFTLDTFVACVAPGLSSRLVTMHFSLGALQNILYIILLNIGTDLFAKVWTSIYFGYYQWTWIMLLTHCREFFPMFRVFYTIHHAISFFITGSWIIIGLCCFANDNDFIYRAIVIWLSSDLWVYSLNIYRSLRPETDKDFIRKWQTIVFGIERVHRSVAYLQPLTVPASRYNLLMWVVLSTGLFNDIVDAAFQLHSLCKHYQHKKLRVLAIDAKIPMHSTIATTNLDKAD</sequence>
<evidence type="ECO:0000256" key="2">
    <source>
        <dbReference type="SAM" id="Phobius"/>
    </source>
</evidence>
<feature type="transmembrane region" description="Helical" evidence="2">
    <location>
        <begin position="165"/>
        <end position="184"/>
    </location>
</feature>
<dbReference type="EMBL" id="HBGV01010751">
    <property type="protein sequence ID" value="CAD9495847.1"/>
    <property type="molecule type" value="Transcribed_RNA"/>
</dbReference>
<keyword evidence="2" id="KW-0472">Membrane</keyword>
<name>A0A7S2MPW9_9STRA</name>
<feature type="compositionally biased region" description="Basic and acidic residues" evidence="1">
    <location>
        <begin position="28"/>
        <end position="42"/>
    </location>
</feature>
<dbReference type="AlphaFoldDB" id="A0A7S2MPW9"/>
<feature type="transmembrane region" description="Helical" evidence="2">
    <location>
        <begin position="77"/>
        <end position="100"/>
    </location>
</feature>
<organism evidence="3">
    <name type="scientific">Helicotheca tamesis</name>
    <dbReference type="NCBI Taxonomy" id="374047"/>
    <lineage>
        <taxon>Eukaryota</taxon>
        <taxon>Sar</taxon>
        <taxon>Stramenopiles</taxon>
        <taxon>Ochrophyta</taxon>
        <taxon>Bacillariophyta</taxon>
        <taxon>Mediophyceae</taxon>
        <taxon>Lithodesmiophycidae</taxon>
        <taxon>Lithodesmiales</taxon>
        <taxon>Lithodesmiaceae</taxon>
        <taxon>Helicotheca</taxon>
    </lineage>
</organism>
<reference evidence="3" key="1">
    <citation type="submission" date="2021-01" db="EMBL/GenBank/DDBJ databases">
        <authorList>
            <person name="Corre E."/>
            <person name="Pelletier E."/>
            <person name="Niang G."/>
            <person name="Scheremetjew M."/>
            <person name="Finn R."/>
            <person name="Kale V."/>
            <person name="Holt S."/>
            <person name="Cochrane G."/>
            <person name="Meng A."/>
            <person name="Brown T."/>
            <person name="Cohen L."/>
        </authorList>
    </citation>
    <scope>NUCLEOTIDE SEQUENCE</scope>
    <source>
        <strain evidence="3">CCMP826</strain>
    </source>
</reference>
<gene>
    <name evidence="3" type="ORF">HTAM1171_LOCUS6622</name>
</gene>
<feature type="transmembrane region" description="Helical" evidence="2">
    <location>
        <begin position="107"/>
        <end position="126"/>
    </location>
</feature>